<protein>
    <recommendedName>
        <fullName evidence="3">Conserved oligomeric Golgi complex subunit 8</fullName>
    </recommendedName>
    <alternativeName>
        <fullName evidence="8">Component of oligomeric Golgi complex 8</fullName>
    </alternativeName>
</protein>
<accession>A0A132ALF7</accession>
<dbReference type="InterPro" id="IPR007255">
    <property type="entry name" value="COG8"/>
</dbReference>
<reference evidence="9 10" key="1">
    <citation type="journal article" date="2015" name="Parasit. Vectors">
        <title>Draft genome of the scabies mite.</title>
        <authorList>
            <person name="Rider S.D.Jr."/>
            <person name="Morgan M.S."/>
            <person name="Arlian L.G."/>
        </authorList>
    </citation>
    <scope>NUCLEOTIDE SEQUENCE [LARGE SCALE GENOMIC DNA]</scope>
    <source>
        <strain evidence="9">Arlian Lab</strain>
    </source>
</reference>
<dbReference type="PANTHER" id="PTHR21311:SF0">
    <property type="entry name" value="CONSERVED OLIGOMERIC GOLGI COMPLEX SUBUNIT 8"/>
    <property type="match status" value="1"/>
</dbReference>
<name>A0A132ALF7_SARSC</name>
<keyword evidence="5" id="KW-0653">Protein transport</keyword>
<comment type="subcellular location">
    <subcellularLocation>
        <location evidence="1">Golgi apparatus membrane</location>
        <topology evidence="1">Peripheral membrane protein</topology>
    </subcellularLocation>
</comment>
<dbReference type="GO" id="GO:0000139">
    <property type="term" value="C:Golgi membrane"/>
    <property type="evidence" value="ECO:0007669"/>
    <property type="project" value="UniProtKB-SubCell"/>
</dbReference>
<evidence type="ECO:0000256" key="2">
    <source>
        <dbReference type="ARBA" id="ARBA00006419"/>
    </source>
</evidence>
<proteinExistence type="inferred from homology"/>
<evidence type="ECO:0000256" key="4">
    <source>
        <dbReference type="ARBA" id="ARBA00022448"/>
    </source>
</evidence>
<dbReference type="VEuPathDB" id="VectorBase:SSCA009703"/>
<organism evidence="9 10">
    <name type="scientific">Sarcoptes scabiei</name>
    <name type="common">Itch mite</name>
    <name type="synonym">Acarus scabiei</name>
    <dbReference type="NCBI Taxonomy" id="52283"/>
    <lineage>
        <taxon>Eukaryota</taxon>
        <taxon>Metazoa</taxon>
        <taxon>Ecdysozoa</taxon>
        <taxon>Arthropoda</taxon>
        <taxon>Chelicerata</taxon>
        <taxon>Arachnida</taxon>
        <taxon>Acari</taxon>
        <taxon>Acariformes</taxon>
        <taxon>Sarcoptiformes</taxon>
        <taxon>Astigmata</taxon>
        <taxon>Psoroptidia</taxon>
        <taxon>Sarcoptoidea</taxon>
        <taxon>Sarcoptidae</taxon>
        <taxon>Sarcoptinae</taxon>
        <taxon>Sarcoptes</taxon>
    </lineage>
</organism>
<comment type="caution">
    <text evidence="9">The sequence shown here is derived from an EMBL/GenBank/DDBJ whole genome shotgun (WGS) entry which is preliminary data.</text>
</comment>
<keyword evidence="4" id="KW-0813">Transport</keyword>
<gene>
    <name evidence="9" type="ORF">QR98_0102620</name>
</gene>
<evidence type="ECO:0000256" key="1">
    <source>
        <dbReference type="ARBA" id="ARBA00004395"/>
    </source>
</evidence>
<keyword evidence="7" id="KW-0472">Membrane</keyword>
<dbReference type="AlphaFoldDB" id="A0A132ALF7"/>
<dbReference type="GO" id="GO:0017119">
    <property type="term" value="C:Golgi transport complex"/>
    <property type="evidence" value="ECO:0007669"/>
    <property type="project" value="InterPro"/>
</dbReference>
<comment type="similarity">
    <text evidence="2">Belongs to the COG8 family.</text>
</comment>
<evidence type="ECO:0000313" key="9">
    <source>
        <dbReference type="EMBL" id="KPM11689.1"/>
    </source>
</evidence>
<evidence type="ECO:0000256" key="5">
    <source>
        <dbReference type="ARBA" id="ARBA00022927"/>
    </source>
</evidence>
<dbReference type="GO" id="GO:0006891">
    <property type="term" value="P:intra-Golgi vesicle-mediated transport"/>
    <property type="evidence" value="ECO:0007669"/>
    <property type="project" value="TreeGrafter"/>
</dbReference>
<evidence type="ECO:0000256" key="6">
    <source>
        <dbReference type="ARBA" id="ARBA00023034"/>
    </source>
</evidence>
<evidence type="ECO:0000256" key="7">
    <source>
        <dbReference type="ARBA" id="ARBA00023136"/>
    </source>
</evidence>
<evidence type="ECO:0000313" key="10">
    <source>
        <dbReference type="Proteomes" id="UP000616769"/>
    </source>
</evidence>
<evidence type="ECO:0000256" key="3">
    <source>
        <dbReference type="ARBA" id="ARBA00020983"/>
    </source>
</evidence>
<dbReference type="EMBL" id="JXLN01017759">
    <property type="protein sequence ID" value="KPM11689.1"/>
    <property type="molecule type" value="Genomic_DNA"/>
</dbReference>
<keyword evidence="6" id="KW-0333">Golgi apparatus</keyword>
<dbReference type="Proteomes" id="UP000616769">
    <property type="component" value="Unassembled WGS sequence"/>
</dbReference>
<dbReference type="GO" id="GO:0015031">
    <property type="term" value="P:protein transport"/>
    <property type="evidence" value="ECO:0007669"/>
    <property type="project" value="UniProtKB-KW"/>
</dbReference>
<dbReference type="OrthoDB" id="1661054at2759"/>
<dbReference type="PANTHER" id="PTHR21311">
    <property type="entry name" value="CONSERVED OLIGOMERIC GOLGI COMPLEX COMPONENT 8"/>
    <property type="match status" value="1"/>
</dbReference>
<dbReference type="Pfam" id="PF04124">
    <property type="entry name" value="Dor1"/>
    <property type="match status" value="1"/>
</dbReference>
<evidence type="ECO:0000256" key="8">
    <source>
        <dbReference type="ARBA" id="ARBA00031347"/>
    </source>
</evidence>
<sequence>MFQDINSILDIKDIDGDIYAKALCTSGLSYVQNQSKQIEQKRNILIESKEKILYDNYDSFLRHSSISKEIIDDFQTIENSLLNLQQAIPDFKKNCDLFSCETGTISTKWENISAMLAKYPSMIEFLEIPQLLNNCIRTYYYDDAIKICDFVAKIGTKHPIAAPIFEVNF</sequence>